<gene>
    <name evidence="2" type="ORF">NA56DRAFT_701544</name>
</gene>
<name>A0A2J6QAG9_9HELO</name>
<dbReference type="PANTHER" id="PTHR38847:SF1">
    <property type="entry name" value="PSEUDOURIDINE SYNTHASE RSUA_RLUA-LIKE DOMAIN-CONTAINING PROTEIN"/>
    <property type="match status" value="1"/>
</dbReference>
<protein>
    <recommendedName>
        <fullName evidence="4">Secreted protein</fullName>
    </recommendedName>
</protein>
<proteinExistence type="predicted"/>
<accession>A0A2J6QAG9</accession>
<dbReference type="STRING" id="1745343.A0A2J6QAG9"/>
<evidence type="ECO:0000313" key="3">
    <source>
        <dbReference type="Proteomes" id="UP000235672"/>
    </source>
</evidence>
<sequence>MLAILSLTAFAVAALANLVPDVPTLSVELGTPGLGSGSDVMPPDLTTIYINNITYGGSGCPQGTVAQYISADRHTFTIIFDSMIVSLGGGASFKGVQRADNYFSGMTQTARAEYDFATAYDDDYSKISNIDAASLVWAPCSATLPINIKSEVQLTGARATTATQALLTIDTVDGNISWIAGI</sequence>
<keyword evidence="3" id="KW-1185">Reference proteome</keyword>
<reference evidence="2 3" key="1">
    <citation type="submission" date="2016-05" db="EMBL/GenBank/DDBJ databases">
        <title>A degradative enzymes factory behind the ericoid mycorrhizal symbiosis.</title>
        <authorList>
            <consortium name="DOE Joint Genome Institute"/>
            <person name="Martino E."/>
            <person name="Morin E."/>
            <person name="Grelet G."/>
            <person name="Kuo A."/>
            <person name="Kohler A."/>
            <person name="Daghino S."/>
            <person name="Barry K."/>
            <person name="Choi C."/>
            <person name="Cichocki N."/>
            <person name="Clum A."/>
            <person name="Copeland A."/>
            <person name="Hainaut M."/>
            <person name="Haridas S."/>
            <person name="Labutti K."/>
            <person name="Lindquist E."/>
            <person name="Lipzen A."/>
            <person name="Khouja H.-R."/>
            <person name="Murat C."/>
            <person name="Ohm R."/>
            <person name="Olson A."/>
            <person name="Spatafora J."/>
            <person name="Veneault-Fourrey C."/>
            <person name="Henrissat B."/>
            <person name="Grigoriev I."/>
            <person name="Martin F."/>
            <person name="Perotto S."/>
        </authorList>
    </citation>
    <scope>NUCLEOTIDE SEQUENCE [LARGE SCALE GENOMIC DNA]</scope>
    <source>
        <strain evidence="2 3">UAMH 7357</strain>
    </source>
</reference>
<feature type="chain" id="PRO_5014476258" description="Secreted protein" evidence="1">
    <location>
        <begin position="17"/>
        <end position="182"/>
    </location>
</feature>
<dbReference type="EMBL" id="KZ613475">
    <property type="protein sequence ID" value="PMD23264.1"/>
    <property type="molecule type" value="Genomic_DNA"/>
</dbReference>
<organism evidence="2 3">
    <name type="scientific">Hyaloscypha hepaticicola</name>
    <dbReference type="NCBI Taxonomy" id="2082293"/>
    <lineage>
        <taxon>Eukaryota</taxon>
        <taxon>Fungi</taxon>
        <taxon>Dikarya</taxon>
        <taxon>Ascomycota</taxon>
        <taxon>Pezizomycotina</taxon>
        <taxon>Leotiomycetes</taxon>
        <taxon>Helotiales</taxon>
        <taxon>Hyaloscyphaceae</taxon>
        <taxon>Hyaloscypha</taxon>
    </lineage>
</organism>
<evidence type="ECO:0000256" key="1">
    <source>
        <dbReference type="SAM" id="SignalP"/>
    </source>
</evidence>
<dbReference type="AlphaFoldDB" id="A0A2J6QAG9"/>
<dbReference type="Proteomes" id="UP000235672">
    <property type="component" value="Unassembled WGS sequence"/>
</dbReference>
<evidence type="ECO:0008006" key="4">
    <source>
        <dbReference type="Google" id="ProtNLM"/>
    </source>
</evidence>
<dbReference type="OrthoDB" id="152248at2759"/>
<dbReference type="Pfam" id="PF14273">
    <property type="entry name" value="DUF4360"/>
    <property type="match status" value="2"/>
</dbReference>
<dbReference type="PANTHER" id="PTHR38847">
    <property type="match status" value="1"/>
</dbReference>
<dbReference type="InterPro" id="IPR025649">
    <property type="entry name" value="DUF4360"/>
</dbReference>
<evidence type="ECO:0000313" key="2">
    <source>
        <dbReference type="EMBL" id="PMD23264.1"/>
    </source>
</evidence>
<feature type="signal peptide" evidence="1">
    <location>
        <begin position="1"/>
        <end position="16"/>
    </location>
</feature>
<keyword evidence="1" id="KW-0732">Signal</keyword>